<dbReference type="InterPro" id="IPR050388">
    <property type="entry name" value="ABC_Ni/Peptide_Import"/>
</dbReference>
<organism evidence="10">
    <name type="scientific">marine sediment metagenome</name>
    <dbReference type="NCBI Taxonomy" id="412755"/>
    <lineage>
        <taxon>unclassified sequences</taxon>
        <taxon>metagenomes</taxon>
        <taxon>ecological metagenomes</taxon>
    </lineage>
</organism>
<comment type="subcellular location">
    <subcellularLocation>
        <location evidence="1">Cell membrane</location>
        <topology evidence="1">Peripheral membrane protein</topology>
    </subcellularLocation>
</comment>
<dbReference type="Pfam" id="PF08352">
    <property type="entry name" value="oligo_HPY"/>
    <property type="match status" value="1"/>
</dbReference>
<dbReference type="PROSITE" id="PS00211">
    <property type="entry name" value="ABC_TRANSPORTER_1"/>
    <property type="match status" value="1"/>
</dbReference>
<keyword evidence="4" id="KW-0997">Cell inner membrane</keyword>
<dbReference type="SMART" id="SM00382">
    <property type="entry name" value="AAA"/>
    <property type="match status" value="1"/>
</dbReference>
<dbReference type="GO" id="GO:0016887">
    <property type="term" value="F:ATP hydrolysis activity"/>
    <property type="evidence" value="ECO:0007669"/>
    <property type="project" value="InterPro"/>
</dbReference>
<keyword evidence="6" id="KW-0067">ATP-binding</keyword>
<evidence type="ECO:0000256" key="2">
    <source>
        <dbReference type="ARBA" id="ARBA00022448"/>
    </source>
</evidence>
<accession>A0A0F9NMB8</accession>
<dbReference type="PROSITE" id="PS50893">
    <property type="entry name" value="ABC_TRANSPORTER_2"/>
    <property type="match status" value="1"/>
</dbReference>
<sequence>MAYCEKKGGFAVKNDSSLLEVNDLKAYFYLDEGVLKAVDGVSFKVRKEKVLGLVGESGCGKSVTAQSILRIVPAPGKIEGKILLQQNNGNAKKGPLDLVRLDSRGKEIRSIRGKEIAMIFQEPMTSFSPLHTIGNQIIEAILLHQDVNKQEARKLAIDMLDKVGIANPQQRIDEYPHQLSGGMRQRAMIAMALSCNPSILIADEPTTALDVTVQAQILELMKSLQAKFGMSIIYITHNLGVIAEISDEVVAMYLGRIVEYASVDDLFYDPLHPYTRALLKSIPRMGKKAKVRLESIEGTVPLPLDLPVGCGFYARCRQAKKGICNKNIPPLVEIKKKHRVRCFLYN</sequence>
<dbReference type="Pfam" id="PF00005">
    <property type="entry name" value="ABC_tran"/>
    <property type="match status" value="1"/>
</dbReference>
<dbReference type="GO" id="GO:0005524">
    <property type="term" value="F:ATP binding"/>
    <property type="evidence" value="ECO:0007669"/>
    <property type="project" value="UniProtKB-KW"/>
</dbReference>
<dbReference type="InterPro" id="IPR003593">
    <property type="entry name" value="AAA+_ATPase"/>
</dbReference>
<dbReference type="NCBIfam" id="TIGR01727">
    <property type="entry name" value="oligo_HPY"/>
    <property type="match status" value="1"/>
</dbReference>
<keyword evidence="2" id="KW-0813">Transport</keyword>
<evidence type="ECO:0000256" key="4">
    <source>
        <dbReference type="ARBA" id="ARBA00022519"/>
    </source>
</evidence>
<name>A0A0F9NMB8_9ZZZZ</name>
<dbReference type="EMBL" id="LAZR01003221">
    <property type="protein sequence ID" value="KKN20650.1"/>
    <property type="molecule type" value="Genomic_DNA"/>
</dbReference>
<evidence type="ECO:0000313" key="10">
    <source>
        <dbReference type="EMBL" id="KKN20650.1"/>
    </source>
</evidence>
<dbReference type="CDD" id="cd03257">
    <property type="entry name" value="ABC_NikE_OppD_transporters"/>
    <property type="match status" value="1"/>
</dbReference>
<evidence type="ECO:0000256" key="5">
    <source>
        <dbReference type="ARBA" id="ARBA00022741"/>
    </source>
</evidence>
<evidence type="ECO:0000256" key="7">
    <source>
        <dbReference type="ARBA" id="ARBA00022967"/>
    </source>
</evidence>
<proteinExistence type="predicted"/>
<dbReference type="InterPro" id="IPR027417">
    <property type="entry name" value="P-loop_NTPase"/>
</dbReference>
<keyword evidence="5" id="KW-0547">Nucleotide-binding</keyword>
<dbReference type="InterPro" id="IPR017871">
    <property type="entry name" value="ABC_transporter-like_CS"/>
</dbReference>
<dbReference type="InterPro" id="IPR003439">
    <property type="entry name" value="ABC_transporter-like_ATP-bd"/>
</dbReference>
<evidence type="ECO:0000259" key="9">
    <source>
        <dbReference type="PROSITE" id="PS50893"/>
    </source>
</evidence>
<dbReference type="GO" id="GO:0005886">
    <property type="term" value="C:plasma membrane"/>
    <property type="evidence" value="ECO:0007669"/>
    <property type="project" value="UniProtKB-SubCell"/>
</dbReference>
<feature type="domain" description="ABC transporter" evidence="9">
    <location>
        <begin position="19"/>
        <end position="279"/>
    </location>
</feature>
<dbReference type="SUPFAM" id="SSF52540">
    <property type="entry name" value="P-loop containing nucleoside triphosphate hydrolases"/>
    <property type="match status" value="1"/>
</dbReference>
<dbReference type="InterPro" id="IPR013563">
    <property type="entry name" value="Oligopep_ABC_C"/>
</dbReference>
<dbReference type="FunFam" id="3.40.50.300:FF:000016">
    <property type="entry name" value="Oligopeptide ABC transporter ATP-binding component"/>
    <property type="match status" value="1"/>
</dbReference>
<evidence type="ECO:0000256" key="8">
    <source>
        <dbReference type="ARBA" id="ARBA00023136"/>
    </source>
</evidence>
<evidence type="ECO:0000256" key="1">
    <source>
        <dbReference type="ARBA" id="ARBA00004202"/>
    </source>
</evidence>
<gene>
    <name evidence="10" type="ORF">LCGC14_0933360</name>
</gene>
<reference evidence="10" key="1">
    <citation type="journal article" date="2015" name="Nature">
        <title>Complex archaea that bridge the gap between prokaryotes and eukaryotes.</title>
        <authorList>
            <person name="Spang A."/>
            <person name="Saw J.H."/>
            <person name="Jorgensen S.L."/>
            <person name="Zaremba-Niedzwiedzka K."/>
            <person name="Martijn J."/>
            <person name="Lind A.E."/>
            <person name="van Eijk R."/>
            <person name="Schleper C."/>
            <person name="Guy L."/>
            <person name="Ettema T.J."/>
        </authorList>
    </citation>
    <scope>NUCLEOTIDE SEQUENCE</scope>
</reference>
<dbReference type="GO" id="GO:0015833">
    <property type="term" value="P:peptide transport"/>
    <property type="evidence" value="ECO:0007669"/>
    <property type="project" value="InterPro"/>
</dbReference>
<evidence type="ECO:0000256" key="3">
    <source>
        <dbReference type="ARBA" id="ARBA00022475"/>
    </source>
</evidence>
<dbReference type="Gene3D" id="3.40.50.300">
    <property type="entry name" value="P-loop containing nucleotide triphosphate hydrolases"/>
    <property type="match status" value="1"/>
</dbReference>
<keyword evidence="8" id="KW-0472">Membrane</keyword>
<comment type="caution">
    <text evidence="10">The sequence shown here is derived from an EMBL/GenBank/DDBJ whole genome shotgun (WGS) entry which is preliminary data.</text>
</comment>
<keyword evidence="7" id="KW-1278">Translocase</keyword>
<protein>
    <recommendedName>
        <fullName evidence="9">ABC transporter domain-containing protein</fullName>
    </recommendedName>
</protein>
<dbReference type="PANTHER" id="PTHR43297">
    <property type="entry name" value="OLIGOPEPTIDE TRANSPORT ATP-BINDING PROTEIN APPD"/>
    <property type="match status" value="1"/>
</dbReference>
<dbReference type="PANTHER" id="PTHR43297:SF14">
    <property type="entry name" value="ATPASE AAA-TYPE CORE DOMAIN-CONTAINING PROTEIN"/>
    <property type="match status" value="1"/>
</dbReference>
<evidence type="ECO:0000256" key="6">
    <source>
        <dbReference type="ARBA" id="ARBA00022840"/>
    </source>
</evidence>
<keyword evidence="3" id="KW-1003">Cell membrane</keyword>
<dbReference type="AlphaFoldDB" id="A0A0F9NMB8"/>